<feature type="binding site" evidence="10">
    <location>
        <position position="111"/>
    </location>
    <ligand>
        <name>Zn(2+)</name>
        <dbReference type="ChEBI" id="CHEBI:29105"/>
        <label>1</label>
    </ligand>
</feature>
<dbReference type="PROSITE" id="PS00758">
    <property type="entry name" value="ARGE_DAPE_CPG2_1"/>
    <property type="match status" value="1"/>
</dbReference>
<feature type="binding site" evidence="10">
    <location>
        <position position="78"/>
    </location>
    <ligand>
        <name>Zn(2+)</name>
        <dbReference type="ChEBI" id="CHEBI:29105"/>
        <label>1</label>
    </ligand>
</feature>
<dbReference type="OrthoDB" id="3064516at2759"/>
<feature type="binding site" evidence="10">
    <location>
        <position position="373"/>
    </location>
    <ligand>
        <name>Zn(2+)</name>
        <dbReference type="ChEBI" id="CHEBI:29105"/>
        <label>2</label>
    </ligand>
</feature>
<dbReference type="Pfam" id="PF07687">
    <property type="entry name" value="M20_dimer"/>
    <property type="match status" value="1"/>
</dbReference>
<proteinExistence type="inferred from homology"/>
<dbReference type="GO" id="GO:0005737">
    <property type="term" value="C:cytoplasm"/>
    <property type="evidence" value="ECO:0007669"/>
    <property type="project" value="UniProtKB-SubCell"/>
</dbReference>
<feature type="domain" description="Peptidase M20 dimerisation" evidence="11">
    <location>
        <begin position="187"/>
        <end position="298"/>
    </location>
</feature>
<evidence type="ECO:0000313" key="13">
    <source>
        <dbReference type="Proteomes" id="UP001153620"/>
    </source>
</evidence>
<evidence type="ECO:0000256" key="2">
    <source>
        <dbReference type="ARBA" id="ARBA00006247"/>
    </source>
</evidence>
<dbReference type="InterPro" id="IPR002933">
    <property type="entry name" value="Peptidase_M20"/>
</dbReference>
<dbReference type="PANTHER" id="PTHR45892">
    <property type="entry name" value="AMINOACYLASE-1"/>
    <property type="match status" value="1"/>
</dbReference>
<keyword evidence="5 10" id="KW-0479">Metal-binding</keyword>
<dbReference type="Pfam" id="PF01546">
    <property type="entry name" value="Peptidase_M20"/>
    <property type="match status" value="1"/>
</dbReference>
<name>A0A9N9WQ17_9DIPT</name>
<reference evidence="12" key="1">
    <citation type="submission" date="2022-01" db="EMBL/GenBank/DDBJ databases">
        <authorList>
            <person name="King R."/>
        </authorList>
    </citation>
    <scope>NUCLEOTIDE SEQUENCE</scope>
</reference>
<dbReference type="EMBL" id="OU895877">
    <property type="protein sequence ID" value="CAG9799723.1"/>
    <property type="molecule type" value="Genomic_DNA"/>
</dbReference>
<evidence type="ECO:0000256" key="7">
    <source>
        <dbReference type="ARBA" id="ARBA00022833"/>
    </source>
</evidence>
<dbReference type="GO" id="GO:0046872">
    <property type="term" value="F:metal ion binding"/>
    <property type="evidence" value="ECO:0007669"/>
    <property type="project" value="UniProtKB-KW"/>
</dbReference>
<accession>A0A9N9WQ17</accession>
<evidence type="ECO:0000259" key="11">
    <source>
        <dbReference type="Pfam" id="PF07687"/>
    </source>
</evidence>
<reference evidence="12" key="2">
    <citation type="submission" date="2022-10" db="EMBL/GenBank/DDBJ databases">
        <authorList>
            <consortium name="ENA_rothamsted_submissions"/>
            <consortium name="culmorum"/>
            <person name="King R."/>
        </authorList>
    </citation>
    <scope>NUCLEOTIDE SEQUENCE</scope>
</reference>
<dbReference type="InterPro" id="IPR052083">
    <property type="entry name" value="Aminoacylase-1_M20A"/>
</dbReference>
<dbReference type="InterPro" id="IPR001261">
    <property type="entry name" value="ArgE/DapE_CS"/>
</dbReference>
<evidence type="ECO:0000256" key="4">
    <source>
        <dbReference type="ARBA" id="ARBA00022490"/>
    </source>
</evidence>
<dbReference type="GO" id="GO:0004046">
    <property type="term" value="F:aminoacylase activity"/>
    <property type="evidence" value="ECO:0007669"/>
    <property type="project" value="UniProtKB-EC"/>
</dbReference>
<evidence type="ECO:0000256" key="5">
    <source>
        <dbReference type="ARBA" id="ARBA00022723"/>
    </source>
</evidence>
<dbReference type="FunFam" id="3.40.630.10:FF:000019">
    <property type="entry name" value="Aminoacylase 1"/>
    <property type="match status" value="1"/>
</dbReference>
<dbReference type="Gene3D" id="3.40.630.10">
    <property type="entry name" value="Zn peptidases"/>
    <property type="match status" value="1"/>
</dbReference>
<keyword evidence="7 10" id="KW-0862">Zinc</keyword>
<organism evidence="12 13">
    <name type="scientific">Chironomus riparius</name>
    <dbReference type="NCBI Taxonomy" id="315576"/>
    <lineage>
        <taxon>Eukaryota</taxon>
        <taxon>Metazoa</taxon>
        <taxon>Ecdysozoa</taxon>
        <taxon>Arthropoda</taxon>
        <taxon>Hexapoda</taxon>
        <taxon>Insecta</taxon>
        <taxon>Pterygota</taxon>
        <taxon>Neoptera</taxon>
        <taxon>Endopterygota</taxon>
        <taxon>Diptera</taxon>
        <taxon>Nematocera</taxon>
        <taxon>Chironomoidea</taxon>
        <taxon>Chironomidae</taxon>
        <taxon>Chironominae</taxon>
        <taxon>Chironomus</taxon>
    </lineage>
</organism>
<dbReference type="PIRSF" id="PIRSF036696">
    <property type="entry name" value="ACY-1"/>
    <property type="match status" value="1"/>
</dbReference>
<dbReference type="Gene3D" id="1.10.150.900">
    <property type="match status" value="1"/>
</dbReference>
<evidence type="ECO:0000256" key="1">
    <source>
        <dbReference type="ARBA" id="ARBA00004496"/>
    </source>
</evidence>
<evidence type="ECO:0000256" key="9">
    <source>
        <dbReference type="PIRSR" id="PIRSR036696-1"/>
    </source>
</evidence>
<evidence type="ECO:0000256" key="10">
    <source>
        <dbReference type="PIRSR" id="PIRSR036696-2"/>
    </source>
</evidence>
<evidence type="ECO:0000313" key="12">
    <source>
        <dbReference type="EMBL" id="CAG9799723.1"/>
    </source>
</evidence>
<dbReference type="Proteomes" id="UP001153620">
    <property type="component" value="Chromosome 1"/>
</dbReference>
<dbReference type="InterPro" id="IPR010159">
    <property type="entry name" value="N-acyl_aa_amidohydrolase"/>
</dbReference>
<dbReference type="FunFam" id="1.10.150.900:FF:000001">
    <property type="entry name" value="Aminoacylase-1, putative"/>
    <property type="match status" value="1"/>
</dbReference>
<dbReference type="InterPro" id="IPR011650">
    <property type="entry name" value="Peptidase_M20_dimer"/>
</dbReference>
<feature type="binding site" evidence="10">
    <location>
        <position position="173"/>
    </location>
    <ligand>
        <name>Zn(2+)</name>
        <dbReference type="ChEBI" id="CHEBI:29105"/>
        <label>1</label>
    </ligand>
</feature>
<keyword evidence="13" id="KW-1185">Reference proteome</keyword>
<comment type="cofactor">
    <cofactor evidence="10">
        <name>Zn(2+)</name>
        <dbReference type="ChEBI" id="CHEBI:29105"/>
    </cofactor>
    <text evidence="10">Binds 2 Zn(2+) ions per subunit.</text>
</comment>
<dbReference type="SUPFAM" id="SSF53187">
    <property type="entry name" value="Zn-dependent exopeptidases"/>
    <property type="match status" value="1"/>
</dbReference>
<dbReference type="NCBIfam" id="TIGR01880">
    <property type="entry name" value="Ac-peptdase-euk"/>
    <property type="match status" value="1"/>
</dbReference>
<evidence type="ECO:0000256" key="3">
    <source>
        <dbReference type="ARBA" id="ARBA00011913"/>
    </source>
</evidence>
<dbReference type="SUPFAM" id="SSF55031">
    <property type="entry name" value="Bacterial exopeptidase dimerisation domain"/>
    <property type="match status" value="1"/>
</dbReference>
<comment type="similarity">
    <text evidence="2">Belongs to the peptidase M20A family.</text>
</comment>
<keyword evidence="4" id="KW-0963">Cytoplasm</keyword>
<gene>
    <name evidence="12" type="ORF">CHIRRI_LOCUS2681</name>
</gene>
<dbReference type="InterPro" id="IPR036264">
    <property type="entry name" value="Bact_exopeptidase_dim_dom"/>
</dbReference>
<feature type="binding site" evidence="10">
    <location>
        <position position="111"/>
    </location>
    <ligand>
        <name>Zn(2+)</name>
        <dbReference type="ChEBI" id="CHEBI:29105"/>
        <label>2</label>
    </ligand>
</feature>
<evidence type="ECO:0000256" key="8">
    <source>
        <dbReference type="ARBA" id="ARBA00029656"/>
    </source>
</evidence>
<comment type="subcellular location">
    <subcellularLocation>
        <location evidence="1">Cytoplasm</location>
    </subcellularLocation>
</comment>
<protein>
    <recommendedName>
        <fullName evidence="3">N-acyl-aliphatic-L-amino acid amidohydrolase</fullName>
        <ecNumber evidence="3">3.5.1.14</ecNumber>
    </recommendedName>
    <alternativeName>
        <fullName evidence="8">N-acyl-L-amino-acid amidohydrolase</fullName>
    </alternativeName>
</protein>
<dbReference type="AlphaFoldDB" id="A0A9N9WQ17"/>
<feature type="active site" description="Proton acceptor" evidence="9">
    <location>
        <position position="145"/>
    </location>
</feature>
<dbReference type="EC" id="3.5.1.14" evidence="3"/>
<dbReference type="Gene3D" id="3.30.70.360">
    <property type="match status" value="1"/>
</dbReference>
<keyword evidence="6" id="KW-0378">Hydrolase</keyword>
<dbReference type="GO" id="GO:0006520">
    <property type="term" value="P:amino acid metabolic process"/>
    <property type="evidence" value="ECO:0007669"/>
    <property type="project" value="InterPro"/>
</dbReference>
<evidence type="ECO:0000256" key="6">
    <source>
        <dbReference type="ARBA" id="ARBA00022801"/>
    </source>
</evidence>
<feature type="active site" evidence="9">
    <location>
        <position position="80"/>
    </location>
</feature>
<sequence>MADWENNEEIQIFREYLRIPSVHPNIDYEPCVEFLKRQADSLGLSLKIVYPAIKTIPLCIITYIGLEPELPAIMLNSHMDVVPVSRDNWTHDPFAAEIDENGKIFARGTQDTKELGTQYLGALRYFIRNKIQFKRTIHVVFTPEEEVCGVHGMREFVHTDEFKNLNVGFLLDEGAPMPTNDEFMIFYGERSTWRVEFTITGSPGHGSIMLHNNAAVKLQKLLTRFIEYRDSQLSRIDNPLEIKTAGTVSSVNITKINGGLLSNVIPSEYIMTVDIRVALDVDHEEFIKTFEGWCNEAGDGISYKFEVREDKTPATPIDDSNKYWMTFKKTIHDLDIKLVAIICPAATDARFIRSVGIPAIGFSPINNTPILAHAHDEYIEADMYLKGIEILKKVISNLANLD</sequence>
<dbReference type="PANTHER" id="PTHR45892:SF1">
    <property type="entry name" value="AMINOACYLASE-1"/>
    <property type="match status" value="1"/>
</dbReference>
<feature type="binding site" evidence="10">
    <location>
        <position position="146"/>
    </location>
    <ligand>
        <name>Zn(2+)</name>
        <dbReference type="ChEBI" id="CHEBI:29105"/>
        <label>2</label>
    </ligand>
</feature>